<evidence type="ECO:0000256" key="1">
    <source>
        <dbReference type="SAM" id="SignalP"/>
    </source>
</evidence>
<feature type="chain" id="PRO_5039377010" description="Septum formation-related domain-containing protein" evidence="1">
    <location>
        <begin position="20"/>
        <end position="268"/>
    </location>
</feature>
<keyword evidence="1" id="KW-0732">Signal</keyword>
<dbReference type="EMBL" id="VUJW01000009">
    <property type="protein sequence ID" value="KAA1426175.1"/>
    <property type="molecule type" value="Genomic_DNA"/>
</dbReference>
<feature type="signal peptide" evidence="1">
    <location>
        <begin position="1"/>
        <end position="19"/>
    </location>
</feature>
<comment type="caution">
    <text evidence="3">The sequence shown here is derived from an EMBL/GenBank/DDBJ whole genome shotgun (WGS) entry which is preliminary data.</text>
</comment>
<proteinExistence type="predicted"/>
<evidence type="ECO:0000259" key="2">
    <source>
        <dbReference type="Pfam" id="PF13845"/>
    </source>
</evidence>
<gene>
    <name evidence="3" type="ORF">F0U47_14800</name>
</gene>
<dbReference type="InterPro" id="IPR026004">
    <property type="entry name" value="Septum_form"/>
</dbReference>
<reference evidence="3 4" key="1">
    <citation type="submission" date="2019-09" db="EMBL/GenBank/DDBJ databases">
        <title>Nocardioides panacisoli sp. nov., isolated from the soil of a ginseng field.</title>
        <authorList>
            <person name="Cho C."/>
        </authorList>
    </citation>
    <scope>NUCLEOTIDE SEQUENCE [LARGE SCALE GENOMIC DNA]</scope>
    <source>
        <strain evidence="3 4">BN140041</strain>
    </source>
</reference>
<organism evidence="3 4">
    <name type="scientific">Nocardioides antri</name>
    <dbReference type="NCBI Taxonomy" id="2607659"/>
    <lineage>
        <taxon>Bacteria</taxon>
        <taxon>Bacillati</taxon>
        <taxon>Actinomycetota</taxon>
        <taxon>Actinomycetes</taxon>
        <taxon>Propionibacteriales</taxon>
        <taxon>Nocardioidaceae</taxon>
        <taxon>Nocardioides</taxon>
    </lineage>
</organism>
<evidence type="ECO:0000313" key="3">
    <source>
        <dbReference type="EMBL" id="KAA1426175.1"/>
    </source>
</evidence>
<dbReference type="Proteomes" id="UP000324351">
    <property type="component" value="Unassembled WGS sequence"/>
</dbReference>
<keyword evidence="4" id="KW-1185">Reference proteome</keyword>
<protein>
    <recommendedName>
        <fullName evidence="2">Septum formation-related domain-containing protein</fullName>
    </recommendedName>
</protein>
<dbReference type="AlphaFoldDB" id="A0A5B1LZ05"/>
<sequence>MTLARATVACALAALLTLAGCSSEPQGKNVDPDQVDSTEIPELGACRVLTPDDVEKPANSTRTVSCKEKHTAETFAIGEFPDELDDVDYDDEAVGDFAYRTCTKKFEKFLGAADESLVLRTIVSWAWFRPSEKAWDDGARWYRCDVVGGNASSEEYRPLPTTAKGLLLGRPDDRWLICAVGPTVAEGEKVPCAQEHDWRAATTIKLGEPEDDYPGDQVVASRTKAFCAKSIQAWLNYPARFEYAFTHFHEAEWQAGNRRSVCWAKTSE</sequence>
<evidence type="ECO:0000313" key="4">
    <source>
        <dbReference type="Proteomes" id="UP000324351"/>
    </source>
</evidence>
<name>A0A5B1LZ05_9ACTN</name>
<reference evidence="3 4" key="2">
    <citation type="submission" date="2019-09" db="EMBL/GenBank/DDBJ databases">
        <authorList>
            <person name="Jin C."/>
        </authorList>
    </citation>
    <scope>NUCLEOTIDE SEQUENCE [LARGE SCALE GENOMIC DNA]</scope>
    <source>
        <strain evidence="3 4">BN140041</strain>
    </source>
</reference>
<accession>A0A5B1LZ05</accession>
<dbReference type="PROSITE" id="PS51257">
    <property type="entry name" value="PROKAR_LIPOPROTEIN"/>
    <property type="match status" value="1"/>
</dbReference>
<feature type="domain" description="Septum formation-related" evidence="2">
    <location>
        <begin position="124"/>
        <end position="262"/>
    </location>
</feature>
<dbReference type="RefSeq" id="WP_149751251.1">
    <property type="nucleotide sequence ID" value="NZ_VUJW01000009.1"/>
</dbReference>
<dbReference type="Pfam" id="PF13845">
    <property type="entry name" value="Septum_form"/>
    <property type="match status" value="1"/>
</dbReference>